<dbReference type="Proteomes" id="UP000639772">
    <property type="component" value="Chromosome 6"/>
</dbReference>
<dbReference type="AlphaFoldDB" id="A0A835QRT3"/>
<name>A0A835QRT3_VANPL</name>
<proteinExistence type="predicted"/>
<sequence>MMTTALELRSMQVADLVLEKFLDYQTGHSYSLVDLAGSPGPTRAPKTLTSNVQRFGVL</sequence>
<dbReference type="EMBL" id="JADCNM010000006">
    <property type="protein sequence ID" value="KAG0478431.1"/>
    <property type="molecule type" value="Genomic_DNA"/>
</dbReference>
<organism evidence="1 2">
    <name type="scientific">Vanilla planifolia</name>
    <name type="common">Vanilla</name>
    <dbReference type="NCBI Taxonomy" id="51239"/>
    <lineage>
        <taxon>Eukaryota</taxon>
        <taxon>Viridiplantae</taxon>
        <taxon>Streptophyta</taxon>
        <taxon>Embryophyta</taxon>
        <taxon>Tracheophyta</taxon>
        <taxon>Spermatophyta</taxon>
        <taxon>Magnoliopsida</taxon>
        <taxon>Liliopsida</taxon>
        <taxon>Asparagales</taxon>
        <taxon>Orchidaceae</taxon>
        <taxon>Vanilloideae</taxon>
        <taxon>Vanilleae</taxon>
        <taxon>Vanilla</taxon>
    </lineage>
</organism>
<gene>
    <name evidence="1" type="ORF">HPP92_013150</name>
</gene>
<reference evidence="1 2" key="1">
    <citation type="journal article" date="2020" name="Nat. Food">
        <title>A phased Vanilla planifolia genome enables genetic improvement of flavour and production.</title>
        <authorList>
            <person name="Hasing T."/>
            <person name="Tang H."/>
            <person name="Brym M."/>
            <person name="Khazi F."/>
            <person name="Huang T."/>
            <person name="Chambers A.H."/>
        </authorList>
    </citation>
    <scope>NUCLEOTIDE SEQUENCE [LARGE SCALE GENOMIC DNA]</scope>
    <source>
        <tissue evidence="1">Leaf</tissue>
    </source>
</reference>
<protein>
    <submittedName>
        <fullName evidence="1">Uncharacterized protein</fullName>
    </submittedName>
</protein>
<comment type="caution">
    <text evidence="1">The sequence shown here is derived from an EMBL/GenBank/DDBJ whole genome shotgun (WGS) entry which is preliminary data.</text>
</comment>
<evidence type="ECO:0000313" key="2">
    <source>
        <dbReference type="Proteomes" id="UP000639772"/>
    </source>
</evidence>
<evidence type="ECO:0000313" key="1">
    <source>
        <dbReference type="EMBL" id="KAG0478431.1"/>
    </source>
</evidence>
<accession>A0A835QRT3</accession>